<evidence type="ECO:0000313" key="3">
    <source>
        <dbReference type="EMBL" id="KAL0567655.1"/>
    </source>
</evidence>
<evidence type="ECO:0000256" key="2">
    <source>
        <dbReference type="SAM" id="Phobius"/>
    </source>
</evidence>
<dbReference type="EMBL" id="JBAHYK010001533">
    <property type="protein sequence ID" value="KAL0567655.1"/>
    <property type="molecule type" value="Genomic_DNA"/>
</dbReference>
<gene>
    <name evidence="3" type="ORF">V5O48_014346</name>
</gene>
<feature type="region of interest" description="Disordered" evidence="1">
    <location>
        <begin position="31"/>
        <end position="59"/>
    </location>
</feature>
<keyword evidence="2" id="KW-0812">Transmembrane</keyword>
<dbReference type="Proteomes" id="UP001465976">
    <property type="component" value="Unassembled WGS sequence"/>
</dbReference>
<feature type="non-terminal residue" evidence="3">
    <location>
        <position position="1"/>
    </location>
</feature>
<feature type="transmembrane region" description="Helical" evidence="2">
    <location>
        <begin position="62"/>
        <end position="82"/>
    </location>
</feature>
<keyword evidence="4" id="KW-1185">Reference proteome</keyword>
<reference evidence="3 4" key="1">
    <citation type="submission" date="2024-02" db="EMBL/GenBank/DDBJ databases">
        <title>A draft genome for the cacao thread blight pathogen Marasmius crinis-equi.</title>
        <authorList>
            <person name="Cohen S.P."/>
            <person name="Baruah I.K."/>
            <person name="Amoako-Attah I."/>
            <person name="Bukari Y."/>
            <person name="Meinhardt L.W."/>
            <person name="Bailey B.A."/>
        </authorList>
    </citation>
    <scope>NUCLEOTIDE SEQUENCE [LARGE SCALE GENOMIC DNA]</scope>
    <source>
        <strain evidence="3 4">GH-76</strain>
    </source>
</reference>
<organism evidence="3 4">
    <name type="scientific">Marasmius crinis-equi</name>
    <dbReference type="NCBI Taxonomy" id="585013"/>
    <lineage>
        <taxon>Eukaryota</taxon>
        <taxon>Fungi</taxon>
        <taxon>Dikarya</taxon>
        <taxon>Basidiomycota</taxon>
        <taxon>Agaricomycotina</taxon>
        <taxon>Agaricomycetes</taxon>
        <taxon>Agaricomycetidae</taxon>
        <taxon>Agaricales</taxon>
        <taxon>Marasmiineae</taxon>
        <taxon>Marasmiaceae</taxon>
        <taxon>Marasmius</taxon>
    </lineage>
</organism>
<evidence type="ECO:0000256" key="1">
    <source>
        <dbReference type="SAM" id="MobiDB-lite"/>
    </source>
</evidence>
<comment type="caution">
    <text evidence="3">The sequence shown here is derived from an EMBL/GenBank/DDBJ whole genome shotgun (WGS) entry which is preliminary data.</text>
</comment>
<feature type="compositionally biased region" description="Low complexity" evidence="1">
    <location>
        <begin position="41"/>
        <end position="54"/>
    </location>
</feature>
<evidence type="ECO:0000313" key="4">
    <source>
        <dbReference type="Proteomes" id="UP001465976"/>
    </source>
</evidence>
<keyword evidence="2" id="KW-1133">Transmembrane helix</keyword>
<proteinExistence type="predicted"/>
<accession>A0ABR3EXM8</accession>
<protein>
    <submittedName>
        <fullName evidence="3">Uncharacterized protein</fullName>
    </submittedName>
</protein>
<keyword evidence="2" id="KW-0472">Membrane</keyword>
<sequence>NGDFKVQDADSNVISFKGSFDSNCILSVTELTSPPPQANQSSDTSTTSASSASSNHHNAGKISGIVIGTLIGALLSVAYSSVPVMA</sequence>
<name>A0ABR3EXM8_9AGAR</name>